<keyword evidence="11" id="KW-1185">Reference proteome</keyword>
<evidence type="ECO:0000259" key="9">
    <source>
        <dbReference type="PROSITE" id="PS50109"/>
    </source>
</evidence>
<evidence type="ECO:0000256" key="4">
    <source>
        <dbReference type="ARBA" id="ARBA00022553"/>
    </source>
</evidence>
<keyword evidence="4" id="KW-0597">Phosphoprotein</keyword>
<keyword evidence="8" id="KW-0472">Membrane</keyword>
<protein>
    <recommendedName>
        <fullName evidence="3">histidine kinase</fullName>
        <ecNumber evidence="3">2.7.13.3</ecNumber>
    </recommendedName>
</protein>
<reference evidence="11" key="1">
    <citation type="journal article" date="2019" name="Int. J. Syst. Evol. Microbiol.">
        <title>The Global Catalogue of Microorganisms (GCM) 10K type strain sequencing project: providing services to taxonomists for standard genome sequencing and annotation.</title>
        <authorList>
            <consortium name="The Broad Institute Genomics Platform"/>
            <consortium name="The Broad Institute Genome Sequencing Center for Infectious Disease"/>
            <person name="Wu L."/>
            <person name="Ma J."/>
        </authorList>
    </citation>
    <scope>NUCLEOTIDE SEQUENCE [LARGE SCALE GENOMIC DNA]</scope>
    <source>
        <strain evidence="11">CCUG 58127</strain>
    </source>
</reference>
<dbReference type="PANTHER" id="PTHR43711">
    <property type="entry name" value="TWO-COMPONENT HISTIDINE KINASE"/>
    <property type="match status" value="1"/>
</dbReference>
<keyword evidence="8" id="KW-0812">Transmembrane</keyword>
<dbReference type="GO" id="GO:0016301">
    <property type="term" value="F:kinase activity"/>
    <property type="evidence" value="ECO:0007669"/>
    <property type="project" value="UniProtKB-KW"/>
</dbReference>
<comment type="subcellular location">
    <subcellularLocation>
        <location evidence="2">Cell membrane</location>
    </subcellularLocation>
</comment>
<evidence type="ECO:0000313" key="11">
    <source>
        <dbReference type="Proteomes" id="UP001596298"/>
    </source>
</evidence>
<keyword evidence="6 10" id="KW-0418">Kinase</keyword>
<evidence type="ECO:0000256" key="2">
    <source>
        <dbReference type="ARBA" id="ARBA00004236"/>
    </source>
</evidence>
<dbReference type="InterPro" id="IPR003661">
    <property type="entry name" value="HisK_dim/P_dom"/>
</dbReference>
<dbReference type="Gene3D" id="3.30.565.10">
    <property type="entry name" value="Histidine kinase-like ATPase, C-terminal domain"/>
    <property type="match status" value="1"/>
</dbReference>
<dbReference type="PROSITE" id="PS50109">
    <property type="entry name" value="HIS_KIN"/>
    <property type="match status" value="1"/>
</dbReference>
<feature type="domain" description="Histidine kinase" evidence="9">
    <location>
        <begin position="160"/>
        <end position="376"/>
    </location>
</feature>
<dbReference type="SMART" id="SM00387">
    <property type="entry name" value="HATPase_c"/>
    <property type="match status" value="1"/>
</dbReference>
<dbReference type="EC" id="2.7.13.3" evidence="3"/>
<keyword evidence="5" id="KW-0808">Transferase</keyword>
<dbReference type="EMBL" id="JBHSWH010000001">
    <property type="protein sequence ID" value="MFC6704052.1"/>
    <property type="molecule type" value="Genomic_DNA"/>
</dbReference>
<dbReference type="CDD" id="cd00075">
    <property type="entry name" value="HATPase"/>
    <property type="match status" value="1"/>
</dbReference>
<comment type="catalytic activity">
    <reaction evidence="1">
        <text>ATP + protein L-histidine = ADP + protein N-phospho-L-histidine.</text>
        <dbReference type="EC" id="2.7.13.3"/>
    </reaction>
</comment>
<evidence type="ECO:0000256" key="1">
    <source>
        <dbReference type="ARBA" id="ARBA00000085"/>
    </source>
</evidence>
<evidence type="ECO:0000256" key="7">
    <source>
        <dbReference type="ARBA" id="ARBA00023012"/>
    </source>
</evidence>
<evidence type="ECO:0000256" key="6">
    <source>
        <dbReference type="ARBA" id="ARBA00022777"/>
    </source>
</evidence>
<feature type="transmembrane region" description="Helical" evidence="8">
    <location>
        <begin position="6"/>
        <end position="29"/>
    </location>
</feature>
<dbReference type="InterPro" id="IPR003594">
    <property type="entry name" value="HATPase_dom"/>
</dbReference>
<dbReference type="SUPFAM" id="SSF47384">
    <property type="entry name" value="Homodimeric domain of signal transducing histidine kinase"/>
    <property type="match status" value="1"/>
</dbReference>
<keyword evidence="8" id="KW-1133">Transmembrane helix</keyword>
<dbReference type="Proteomes" id="UP001596298">
    <property type="component" value="Unassembled WGS sequence"/>
</dbReference>
<evidence type="ECO:0000256" key="5">
    <source>
        <dbReference type="ARBA" id="ARBA00022679"/>
    </source>
</evidence>
<evidence type="ECO:0000256" key="3">
    <source>
        <dbReference type="ARBA" id="ARBA00012438"/>
    </source>
</evidence>
<dbReference type="Gene3D" id="1.10.287.130">
    <property type="match status" value="1"/>
</dbReference>
<dbReference type="Pfam" id="PF02518">
    <property type="entry name" value="HATPase_c"/>
    <property type="match status" value="1"/>
</dbReference>
<dbReference type="SUPFAM" id="SSF55874">
    <property type="entry name" value="ATPase domain of HSP90 chaperone/DNA topoisomerase II/histidine kinase"/>
    <property type="match status" value="1"/>
</dbReference>
<name>A0ABW2ABB9_9MICO</name>
<sequence>MLTVPNLALIVLTAAICTAVVTALALAVLRWTSRGSVASQVTVVVAAAVLSIVASVVAVVIEMFVSTHDLTVLCWVVGVSAVVSLTAAWVTMNHTVGRSVRTLVESARRIGDGDVLQPQTPGLKEFNELHSQLAESSTRLAGARAEVDKLDAARRQFFAWISHDLRTPLAGMRAMTEALDDGIAPDRDAYIRTIRAKVDTMTGMVDDLFELSTLQSGTLRLQRELVELLDLVSDAVSDIQPTAAERGVSIVERGVEGHLLWADPRELTRAIGNLLVNGVRHAPDNSEIVVSAHTSDEKHLVLSIMDHGSGVDVEDLGRMFDVGWRANAARTTDHGTHGAGLGLAIVRGIVEAHGGEIHAEHVPDGFRLSVTLPIAEPEPQVSTPGR</sequence>
<gene>
    <name evidence="10" type="ORF">ACFQDH_01890</name>
</gene>
<feature type="transmembrane region" description="Helical" evidence="8">
    <location>
        <begin position="41"/>
        <end position="64"/>
    </location>
</feature>
<dbReference type="PANTHER" id="PTHR43711:SF1">
    <property type="entry name" value="HISTIDINE KINASE 1"/>
    <property type="match status" value="1"/>
</dbReference>
<accession>A0ABW2ABB9</accession>
<dbReference type="Pfam" id="PF00512">
    <property type="entry name" value="HisKA"/>
    <property type="match status" value="1"/>
</dbReference>
<keyword evidence="7" id="KW-0902">Two-component regulatory system</keyword>
<comment type="caution">
    <text evidence="10">The sequence shown here is derived from an EMBL/GenBank/DDBJ whole genome shotgun (WGS) entry which is preliminary data.</text>
</comment>
<dbReference type="InterPro" id="IPR036097">
    <property type="entry name" value="HisK_dim/P_sf"/>
</dbReference>
<dbReference type="SMART" id="SM00388">
    <property type="entry name" value="HisKA"/>
    <property type="match status" value="1"/>
</dbReference>
<dbReference type="InterPro" id="IPR050736">
    <property type="entry name" value="Sensor_HK_Regulatory"/>
</dbReference>
<evidence type="ECO:0000313" key="10">
    <source>
        <dbReference type="EMBL" id="MFC6704052.1"/>
    </source>
</evidence>
<dbReference type="RefSeq" id="WP_382397939.1">
    <property type="nucleotide sequence ID" value="NZ_JBHSWH010000001.1"/>
</dbReference>
<feature type="transmembrane region" description="Helical" evidence="8">
    <location>
        <begin position="70"/>
        <end position="91"/>
    </location>
</feature>
<dbReference type="InterPro" id="IPR005467">
    <property type="entry name" value="His_kinase_dom"/>
</dbReference>
<evidence type="ECO:0000256" key="8">
    <source>
        <dbReference type="SAM" id="Phobius"/>
    </source>
</evidence>
<dbReference type="InterPro" id="IPR036890">
    <property type="entry name" value="HATPase_C_sf"/>
</dbReference>
<dbReference type="PRINTS" id="PR00344">
    <property type="entry name" value="BCTRLSENSOR"/>
</dbReference>
<proteinExistence type="predicted"/>
<organism evidence="10 11">
    <name type="scientific">Flexivirga alba</name>
    <dbReference type="NCBI Taxonomy" id="702742"/>
    <lineage>
        <taxon>Bacteria</taxon>
        <taxon>Bacillati</taxon>
        <taxon>Actinomycetota</taxon>
        <taxon>Actinomycetes</taxon>
        <taxon>Micrococcales</taxon>
        <taxon>Dermacoccaceae</taxon>
        <taxon>Flexivirga</taxon>
    </lineage>
</organism>
<dbReference type="InterPro" id="IPR004358">
    <property type="entry name" value="Sig_transdc_His_kin-like_C"/>
</dbReference>
<dbReference type="CDD" id="cd00082">
    <property type="entry name" value="HisKA"/>
    <property type="match status" value="1"/>
</dbReference>